<protein>
    <submittedName>
        <fullName evidence="4">Acetyltransferase (GNAT) family protein</fullName>
    </submittedName>
</protein>
<dbReference type="EMBL" id="FQUE01000002">
    <property type="protein sequence ID" value="SHE82875.1"/>
    <property type="molecule type" value="Genomic_DNA"/>
</dbReference>
<feature type="domain" description="N-acetyltransferase" evidence="3">
    <location>
        <begin position="15"/>
        <end position="163"/>
    </location>
</feature>
<keyword evidence="1 4" id="KW-0808">Transferase</keyword>
<keyword evidence="5" id="KW-1185">Reference proteome</keyword>
<dbReference type="Gene3D" id="3.40.630.30">
    <property type="match status" value="1"/>
</dbReference>
<accession>A0A1M4WNT4</accession>
<dbReference type="OrthoDB" id="9789603at2"/>
<proteinExistence type="predicted"/>
<evidence type="ECO:0000259" key="3">
    <source>
        <dbReference type="PROSITE" id="PS51186"/>
    </source>
</evidence>
<dbReference type="InterPro" id="IPR000182">
    <property type="entry name" value="GNAT_dom"/>
</dbReference>
<dbReference type="Pfam" id="PF00583">
    <property type="entry name" value="Acetyltransf_1"/>
    <property type="match status" value="1"/>
</dbReference>
<reference evidence="5" key="1">
    <citation type="submission" date="2016-11" db="EMBL/GenBank/DDBJ databases">
        <authorList>
            <person name="Varghese N."/>
            <person name="Submissions S."/>
        </authorList>
    </citation>
    <scope>NUCLEOTIDE SEQUENCE [LARGE SCALE GENOMIC DNA]</scope>
    <source>
        <strain evidence="5">DSM 29326</strain>
    </source>
</reference>
<evidence type="ECO:0000313" key="5">
    <source>
        <dbReference type="Proteomes" id="UP000183987"/>
    </source>
</evidence>
<sequence length="164" mass="17612">MTEIVQAGPPATIPQRLSPDDPRMPAVLDLIRTAFAGMAGRIDPPSSMLQLTLSDLRKPGREVWAMGTPPDACMVLTPQEGALYLGKLAVAAAARGRGVSRIMVAAAADRARALGLPRLTLQTRIELTENQTTFLHLGFREAGRTAHPGYDRPTSITYVLDVTP</sequence>
<keyword evidence="2" id="KW-0012">Acyltransferase</keyword>
<dbReference type="STRING" id="366533.SAMN05444339_102176"/>
<dbReference type="Proteomes" id="UP000183987">
    <property type="component" value="Unassembled WGS sequence"/>
</dbReference>
<evidence type="ECO:0000313" key="4">
    <source>
        <dbReference type="EMBL" id="SHE82875.1"/>
    </source>
</evidence>
<organism evidence="4 5">
    <name type="scientific">Loktanella atrilutea</name>
    <dbReference type="NCBI Taxonomy" id="366533"/>
    <lineage>
        <taxon>Bacteria</taxon>
        <taxon>Pseudomonadati</taxon>
        <taxon>Pseudomonadota</taxon>
        <taxon>Alphaproteobacteria</taxon>
        <taxon>Rhodobacterales</taxon>
        <taxon>Roseobacteraceae</taxon>
        <taxon>Loktanella</taxon>
    </lineage>
</organism>
<evidence type="ECO:0000256" key="2">
    <source>
        <dbReference type="ARBA" id="ARBA00023315"/>
    </source>
</evidence>
<name>A0A1M4WNT4_LOKAT</name>
<dbReference type="SUPFAM" id="SSF55729">
    <property type="entry name" value="Acyl-CoA N-acyltransferases (Nat)"/>
    <property type="match status" value="1"/>
</dbReference>
<dbReference type="RefSeq" id="WP_072856326.1">
    <property type="nucleotide sequence ID" value="NZ_FQUE01000002.1"/>
</dbReference>
<gene>
    <name evidence="4" type="ORF">SAMN05444339_102176</name>
</gene>
<dbReference type="PROSITE" id="PS51186">
    <property type="entry name" value="GNAT"/>
    <property type="match status" value="1"/>
</dbReference>
<dbReference type="PANTHER" id="PTHR43877:SF2">
    <property type="entry name" value="AMINOALKYLPHOSPHONATE N-ACETYLTRANSFERASE-RELATED"/>
    <property type="match status" value="1"/>
</dbReference>
<dbReference type="InterPro" id="IPR050832">
    <property type="entry name" value="Bact_Acetyltransf"/>
</dbReference>
<dbReference type="PANTHER" id="PTHR43877">
    <property type="entry name" value="AMINOALKYLPHOSPHONATE N-ACETYLTRANSFERASE-RELATED-RELATED"/>
    <property type="match status" value="1"/>
</dbReference>
<dbReference type="AlphaFoldDB" id="A0A1M4WNT4"/>
<evidence type="ECO:0000256" key="1">
    <source>
        <dbReference type="ARBA" id="ARBA00022679"/>
    </source>
</evidence>
<dbReference type="GO" id="GO:0016747">
    <property type="term" value="F:acyltransferase activity, transferring groups other than amino-acyl groups"/>
    <property type="evidence" value="ECO:0007669"/>
    <property type="project" value="InterPro"/>
</dbReference>
<dbReference type="InterPro" id="IPR016181">
    <property type="entry name" value="Acyl_CoA_acyltransferase"/>
</dbReference>